<dbReference type="PANTHER" id="PTHR30462:SF3">
    <property type="entry name" value="INTERMEMBRANE TRANSPORT PROTEIN PQIA"/>
    <property type="match status" value="1"/>
</dbReference>
<comment type="caution">
    <text evidence="8">The sequence shown here is derived from an EMBL/GenBank/DDBJ whole genome shotgun (WGS) entry which is preliminary data.</text>
</comment>
<comment type="subcellular location">
    <subcellularLocation>
        <location evidence="1">Cell inner membrane</location>
    </subcellularLocation>
</comment>
<keyword evidence="5 7" id="KW-1133">Transmembrane helix</keyword>
<organism evidence="8 9">
    <name type="scientific">Azospirillum doebereinerae</name>
    <dbReference type="NCBI Taxonomy" id="92933"/>
    <lineage>
        <taxon>Bacteria</taxon>
        <taxon>Pseudomonadati</taxon>
        <taxon>Pseudomonadota</taxon>
        <taxon>Alphaproteobacteria</taxon>
        <taxon>Rhodospirillales</taxon>
        <taxon>Azospirillaceae</taxon>
        <taxon>Azospirillum</taxon>
    </lineage>
</organism>
<feature type="transmembrane region" description="Helical" evidence="7">
    <location>
        <begin position="54"/>
        <end position="74"/>
    </location>
</feature>
<dbReference type="AlphaFoldDB" id="A0A433J662"/>
<gene>
    <name evidence="8" type="ORF">EJ913_17560</name>
</gene>
<feature type="transmembrane region" description="Helical" evidence="7">
    <location>
        <begin position="261"/>
        <end position="285"/>
    </location>
</feature>
<dbReference type="InterPro" id="IPR051800">
    <property type="entry name" value="PqiA-PqiB_transport"/>
</dbReference>
<keyword evidence="3" id="KW-0997">Cell inner membrane</keyword>
<feature type="transmembrane region" description="Helical" evidence="7">
    <location>
        <begin position="150"/>
        <end position="167"/>
    </location>
</feature>
<sequence length="422" mass="44956">MPTEGGASVRDDLVACPDCGLLHQIRQPRPGHRAECTRCGAVLYRRGRGGVHHALPVALTGAALLAVIVLNPLMGVHVQGNDREGLITSGIEALADQGMWPLALLVGALVLAAPLARVAGVVTVLACLHQGRGPADPRKVARLFAWTEKLRPWAMLDVFLLGVLVGYSRLKGFANAEFLAGGLALGGYVLVRTAMDQTLDRRAVWTSIDHVPPIDAPPPARWVACAVCQRIHGFADAPPAHCTRCASRLHRREPDSLGRTAALVSAGAILYVPANLLPVMTVVNFGQGAPSTIVHGVVELAEVGLWPLALLVFVASIAVPVLKLAGLSWFLVAARRGSGKRLHARTRLYRIIDSIGRWSNIDVFMIAILAALVQFGAVASIRADAGAVAFAGVVILTMLASHVFDPRIMWDRAEPEESPHGR</sequence>
<evidence type="ECO:0000256" key="4">
    <source>
        <dbReference type="ARBA" id="ARBA00022692"/>
    </source>
</evidence>
<keyword evidence="9" id="KW-1185">Reference proteome</keyword>
<dbReference type="Proteomes" id="UP000280346">
    <property type="component" value="Unassembled WGS sequence"/>
</dbReference>
<dbReference type="GO" id="GO:0005886">
    <property type="term" value="C:plasma membrane"/>
    <property type="evidence" value="ECO:0007669"/>
    <property type="project" value="UniProtKB-SubCell"/>
</dbReference>
<accession>A0A433J662</accession>
<feature type="transmembrane region" description="Helical" evidence="7">
    <location>
        <begin position="355"/>
        <end position="379"/>
    </location>
</feature>
<dbReference type="RefSeq" id="WP_127000197.1">
    <property type="nucleotide sequence ID" value="NZ_CP173194.1"/>
</dbReference>
<evidence type="ECO:0000256" key="5">
    <source>
        <dbReference type="ARBA" id="ARBA00022989"/>
    </source>
</evidence>
<feature type="transmembrane region" description="Helical" evidence="7">
    <location>
        <begin position="305"/>
        <end position="334"/>
    </location>
</feature>
<evidence type="ECO:0000313" key="9">
    <source>
        <dbReference type="Proteomes" id="UP000280346"/>
    </source>
</evidence>
<name>A0A433J662_9PROT</name>
<evidence type="ECO:0000256" key="7">
    <source>
        <dbReference type="SAM" id="Phobius"/>
    </source>
</evidence>
<feature type="transmembrane region" description="Helical" evidence="7">
    <location>
        <begin position="173"/>
        <end position="191"/>
    </location>
</feature>
<reference evidence="8 9" key="1">
    <citation type="submission" date="2018-12" db="EMBL/GenBank/DDBJ databases">
        <authorList>
            <person name="Yang Y."/>
        </authorList>
    </citation>
    <scope>NUCLEOTIDE SEQUENCE [LARGE SCALE GENOMIC DNA]</scope>
    <source>
        <strain evidence="8 9">GSF71</strain>
    </source>
</reference>
<feature type="transmembrane region" description="Helical" evidence="7">
    <location>
        <begin position="385"/>
        <end position="404"/>
    </location>
</feature>
<dbReference type="OrthoDB" id="9800207at2"/>
<keyword evidence="2" id="KW-1003">Cell membrane</keyword>
<evidence type="ECO:0000313" key="8">
    <source>
        <dbReference type="EMBL" id="RUQ68437.1"/>
    </source>
</evidence>
<feature type="transmembrane region" description="Helical" evidence="7">
    <location>
        <begin position="102"/>
        <end position="129"/>
    </location>
</feature>
<dbReference type="PANTHER" id="PTHR30462">
    <property type="entry name" value="INTERMEMBRANE TRANSPORT PROTEIN PQIB-RELATED"/>
    <property type="match status" value="1"/>
</dbReference>
<dbReference type="InterPro" id="IPR007498">
    <property type="entry name" value="PqiA-like"/>
</dbReference>
<keyword evidence="6 7" id="KW-0472">Membrane</keyword>
<protein>
    <submittedName>
        <fullName evidence="8">Paraquat-inducible protein A</fullName>
    </submittedName>
</protein>
<keyword evidence="4 7" id="KW-0812">Transmembrane</keyword>
<dbReference type="Pfam" id="PF04403">
    <property type="entry name" value="PqiA"/>
    <property type="match status" value="2"/>
</dbReference>
<evidence type="ECO:0000256" key="6">
    <source>
        <dbReference type="ARBA" id="ARBA00023136"/>
    </source>
</evidence>
<proteinExistence type="predicted"/>
<evidence type="ECO:0000256" key="3">
    <source>
        <dbReference type="ARBA" id="ARBA00022519"/>
    </source>
</evidence>
<evidence type="ECO:0000256" key="1">
    <source>
        <dbReference type="ARBA" id="ARBA00004533"/>
    </source>
</evidence>
<dbReference type="EMBL" id="RZIJ01000014">
    <property type="protein sequence ID" value="RUQ68437.1"/>
    <property type="molecule type" value="Genomic_DNA"/>
</dbReference>
<evidence type="ECO:0000256" key="2">
    <source>
        <dbReference type="ARBA" id="ARBA00022475"/>
    </source>
</evidence>